<sequence length="126" mass="13429">MNFPENLKYTADHEWIKVEGENALIGITDYAQKELGDIVFVDVTSEGETLNAGEAFGNIEAVKTVSELLMPAGGEVLELNAALADNPALVNSDPYGEGWIIKVKLTNAAEVDALMSAADYKAQIGA</sequence>
<dbReference type="PROSITE" id="PS00189">
    <property type="entry name" value="LIPOYL"/>
    <property type="match status" value="1"/>
</dbReference>
<dbReference type="InterPro" id="IPR017453">
    <property type="entry name" value="GCV_H_sub"/>
</dbReference>
<dbReference type="Gene3D" id="2.40.50.100">
    <property type="match status" value="1"/>
</dbReference>
<comment type="similarity">
    <text evidence="1 3">Belongs to the GcvH family.</text>
</comment>
<dbReference type="AlphaFoldDB" id="A0A9D9DTU1"/>
<comment type="cofactor">
    <cofactor evidence="3">
        <name>(R)-lipoate</name>
        <dbReference type="ChEBI" id="CHEBI:83088"/>
    </cofactor>
    <text evidence="3">Binds 1 lipoyl cofactor covalently.</text>
</comment>
<reference evidence="6" key="1">
    <citation type="submission" date="2020-10" db="EMBL/GenBank/DDBJ databases">
        <authorList>
            <person name="Gilroy R."/>
        </authorList>
    </citation>
    <scope>NUCLEOTIDE SEQUENCE</scope>
    <source>
        <strain evidence="6">2889</strain>
    </source>
</reference>
<dbReference type="GO" id="GO:0019464">
    <property type="term" value="P:glycine decarboxylation via glycine cleavage system"/>
    <property type="evidence" value="ECO:0007669"/>
    <property type="project" value="UniProtKB-UniRule"/>
</dbReference>
<dbReference type="CDD" id="cd06848">
    <property type="entry name" value="GCS_H"/>
    <property type="match status" value="1"/>
</dbReference>
<dbReference type="HAMAP" id="MF_00272">
    <property type="entry name" value="GcvH"/>
    <property type="match status" value="1"/>
</dbReference>
<dbReference type="NCBIfam" id="TIGR00527">
    <property type="entry name" value="gcvH"/>
    <property type="match status" value="1"/>
</dbReference>
<reference evidence="6" key="2">
    <citation type="journal article" date="2021" name="PeerJ">
        <title>Extensive microbial diversity within the chicken gut microbiome revealed by metagenomics and culture.</title>
        <authorList>
            <person name="Gilroy R."/>
            <person name="Ravi A."/>
            <person name="Getino M."/>
            <person name="Pursley I."/>
            <person name="Horton D.L."/>
            <person name="Alikhan N.F."/>
            <person name="Baker D."/>
            <person name="Gharbi K."/>
            <person name="Hall N."/>
            <person name="Watson M."/>
            <person name="Adriaenssens E.M."/>
            <person name="Foster-Nyarko E."/>
            <person name="Jarju S."/>
            <person name="Secka A."/>
            <person name="Antonio M."/>
            <person name="Oren A."/>
            <person name="Chaudhuri R.R."/>
            <person name="La Ragione R."/>
            <person name="Hildebrand F."/>
            <person name="Pallen M.J."/>
        </authorList>
    </citation>
    <scope>NUCLEOTIDE SEQUENCE</scope>
    <source>
        <strain evidence="6">2889</strain>
    </source>
</reference>
<dbReference type="PANTHER" id="PTHR11715:SF3">
    <property type="entry name" value="GLYCINE CLEAVAGE SYSTEM H PROTEIN-RELATED"/>
    <property type="match status" value="1"/>
</dbReference>
<name>A0A9D9DTU1_9BACT</name>
<dbReference type="InterPro" id="IPR000089">
    <property type="entry name" value="Biotin_lipoyl"/>
</dbReference>
<dbReference type="GO" id="GO:0005829">
    <property type="term" value="C:cytosol"/>
    <property type="evidence" value="ECO:0007669"/>
    <property type="project" value="TreeGrafter"/>
</dbReference>
<dbReference type="InterPro" id="IPR011053">
    <property type="entry name" value="Single_hybrid_motif"/>
</dbReference>
<dbReference type="InterPro" id="IPR033753">
    <property type="entry name" value="GCV_H/Fam206"/>
</dbReference>
<dbReference type="GO" id="GO:0005960">
    <property type="term" value="C:glycine cleavage complex"/>
    <property type="evidence" value="ECO:0007669"/>
    <property type="project" value="InterPro"/>
</dbReference>
<dbReference type="SUPFAM" id="SSF51230">
    <property type="entry name" value="Single hybrid motif"/>
    <property type="match status" value="1"/>
</dbReference>
<evidence type="ECO:0000256" key="4">
    <source>
        <dbReference type="PIRSR" id="PIRSR617453-50"/>
    </source>
</evidence>
<comment type="subunit">
    <text evidence="3">The glycine cleavage system is composed of four proteins: P, T, L and H.</text>
</comment>
<dbReference type="GO" id="GO:0009249">
    <property type="term" value="P:protein lipoylation"/>
    <property type="evidence" value="ECO:0007669"/>
    <property type="project" value="TreeGrafter"/>
</dbReference>
<evidence type="ECO:0000259" key="5">
    <source>
        <dbReference type="PROSITE" id="PS50968"/>
    </source>
</evidence>
<proteinExistence type="inferred from homology"/>
<evidence type="ECO:0000256" key="3">
    <source>
        <dbReference type="HAMAP-Rule" id="MF_00272"/>
    </source>
</evidence>
<gene>
    <name evidence="3 6" type="primary">gcvH</name>
    <name evidence="6" type="ORF">IAB08_09605</name>
</gene>
<evidence type="ECO:0000256" key="2">
    <source>
        <dbReference type="ARBA" id="ARBA00022823"/>
    </source>
</evidence>
<dbReference type="Proteomes" id="UP000823612">
    <property type="component" value="Unassembled WGS sequence"/>
</dbReference>
<feature type="modified residue" description="N6-lipoyllysine" evidence="3 4">
    <location>
        <position position="63"/>
    </location>
</feature>
<evidence type="ECO:0000313" key="7">
    <source>
        <dbReference type="Proteomes" id="UP000823612"/>
    </source>
</evidence>
<dbReference type="InterPro" id="IPR003016">
    <property type="entry name" value="2-oxoA_DH_lipoyl-BS"/>
</dbReference>
<feature type="domain" description="Lipoyl-binding" evidence="5">
    <location>
        <begin position="22"/>
        <end position="104"/>
    </location>
</feature>
<dbReference type="NCBIfam" id="NF002270">
    <property type="entry name" value="PRK01202.1"/>
    <property type="match status" value="1"/>
</dbReference>
<comment type="function">
    <text evidence="3">The glycine cleavage system catalyzes the degradation of glycine. The H protein shuttles the methylamine group of glycine from the P protein to the T protein.</text>
</comment>
<organism evidence="6 7">
    <name type="scientific">Candidatus Pullibacteroides excrementavium</name>
    <dbReference type="NCBI Taxonomy" id="2840905"/>
    <lineage>
        <taxon>Bacteria</taxon>
        <taxon>Pseudomonadati</taxon>
        <taxon>Bacteroidota</taxon>
        <taxon>Bacteroidia</taxon>
        <taxon>Bacteroidales</taxon>
        <taxon>Candidatus Pullibacteroides</taxon>
    </lineage>
</organism>
<dbReference type="PANTHER" id="PTHR11715">
    <property type="entry name" value="GLYCINE CLEAVAGE SYSTEM H PROTEIN"/>
    <property type="match status" value="1"/>
</dbReference>
<dbReference type="EMBL" id="JADIMZ010000146">
    <property type="protein sequence ID" value="MBO8433526.1"/>
    <property type="molecule type" value="Genomic_DNA"/>
</dbReference>
<accession>A0A9D9DTU1</accession>
<evidence type="ECO:0000256" key="1">
    <source>
        <dbReference type="ARBA" id="ARBA00009249"/>
    </source>
</evidence>
<keyword evidence="2 3" id="KW-0450">Lipoyl</keyword>
<dbReference type="InterPro" id="IPR002930">
    <property type="entry name" value="GCV_H"/>
</dbReference>
<dbReference type="PROSITE" id="PS50968">
    <property type="entry name" value="BIOTINYL_LIPOYL"/>
    <property type="match status" value="1"/>
</dbReference>
<dbReference type="Pfam" id="PF01597">
    <property type="entry name" value="GCV_H"/>
    <property type="match status" value="1"/>
</dbReference>
<comment type="caution">
    <text evidence="6">The sequence shown here is derived from an EMBL/GenBank/DDBJ whole genome shotgun (WGS) entry which is preliminary data.</text>
</comment>
<evidence type="ECO:0000313" key="6">
    <source>
        <dbReference type="EMBL" id="MBO8433526.1"/>
    </source>
</evidence>
<protein>
    <recommendedName>
        <fullName evidence="3">Glycine cleavage system H protein</fullName>
    </recommendedName>
</protein>